<dbReference type="OrthoDB" id="1113021at2"/>
<dbReference type="Proteomes" id="UP000319040">
    <property type="component" value="Unassembled WGS sequence"/>
</dbReference>
<keyword evidence="1" id="KW-0175">Coiled coil</keyword>
<keyword evidence="3" id="KW-0378">Hydrolase</keyword>
<reference evidence="3 4" key="1">
    <citation type="submission" date="2017-05" db="EMBL/GenBank/DDBJ databases">
        <authorList>
            <person name="Varghese N."/>
            <person name="Submissions S."/>
        </authorList>
    </citation>
    <scope>NUCLEOTIDE SEQUENCE [LARGE SCALE GENOMIC DNA]</scope>
    <source>
        <strain evidence="3 4">DSM 27040</strain>
    </source>
</reference>
<accession>A0A521ANV7</accession>
<dbReference type="GO" id="GO:0016746">
    <property type="term" value="F:acyltransferase activity"/>
    <property type="evidence" value="ECO:0007669"/>
    <property type="project" value="UniProtKB-KW"/>
</dbReference>
<feature type="transmembrane region" description="Helical" evidence="2">
    <location>
        <begin position="698"/>
        <end position="717"/>
    </location>
</feature>
<keyword evidence="2" id="KW-0472">Membrane</keyword>
<organism evidence="3 4">
    <name type="scientific">Saccharicrinis carchari</name>
    <dbReference type="NCBI Taxonomy" id="1168039"/>
    <lineage>
        <taxon>Bacteria</taxon>
        <taxon>Pseudomonadati</taxon>
        <taxon>Bacteroidota</taxon>
        <taxon>Bacteroidia</taxon>
        <taxon>Marinilabiliales</taxon>
        <taxon>Marinilabiliaceae</taxon>
        <taxon>Saccharicrinis</taxon>
    </lineage>
</organism>
<feature type="transmembrane region" description="Helical" evidence="2">
    <location>
        <begin position="1349"/>
        <end position="1368"/>
    </location>
</feature>
<keyword evidence="3" id="KW-0012">Acyltransferase</keyword>
<evidence type="ECO:0000256" key="1">
    <source>
        <dbReference type="SAM" id="Coils"/>
    </source>
</evidence>
<keyword evidence="2" id="KW-0812">Transmembrane</keyword>
<feature type="transmembrane region" description="Helical" evidence="2">
    <location>
        <begin position="340"/>
        <end position="361"/>
    </location>
</feature>
<feature type="transmembrane region" description="Helical" evidence="2">
    <location>
        <begin position="306"/>
        <end position="328"/>
    </location>
</feature>
<name>A0A521ANV7_SACCC</name>
<feature type="coiled-coil region" evidence="1">
    <location>
        <begin position="116"/>
        <end position="146"/>
    </location>
</feature>
<feature type="transmembrane region" description="Helical" evidence="2">
    <location>
        <begin position="780"/>
        <end position="801"/>
    </location>
</feature>
<feature type="transmembrane region" description="Helical" evidence="2">
    <location>
        <begin position="9"/>
        <end position="29"/>
    </location>
</feature>
<feature type="transmembrane region" description="Helical" evidence="2">
    <location>
        <begin position="813"/>
        <end position="841"/>
    </location>
</feature>
<keyword evidence="2" id="KW-1133">Transmembrane helix</keyword>
<dbReference type="EMBL" id="FXTB01000001">
    <property type="protein sequence ID" value="SMO36497.1"/>
    <property type="molecule type" value="Genomic_DNA"/>
</dbReference>
<feature type="transmembrane region" description="Helical" evidence="2">
    <location>
        <begin position="996"/>
        <end position="1018"/>
    </location>
</feature>
<feature type="transmembrane region" description="Helical" evidence="2">
    <location>
        <begin position="1326"/>
        <end position="1343"/>
    </location>
</feature>
<evidence type="ECO:0000313" key="4">
    <source>
        <dbReference type="Proteomes" id="UP000319040"/>
    </source>
</evidence>
<proteinExistence type="predicted"/>
<gene>
    <name evidence="3" type="ORF">SAMN06265379_101283</name>
</gene>
<evidence type="ECO:0000313" key="3">
    <source>
        <dbReference type="EMBL" id="SMO36497.1"/>
    </source>
</evidence>
<evidence type="ECO:0000256" key="2">
    <source>
        <dbReference type="SAM" id="Phobius"/>
    </source>
</evidence>
<protein>
    <submittedName>
        <fullName evidence="3">Peptidoglycan/LPS O-acetylase OafA/YrhL, contains acyltransferase and SGNH-hydrolase domains</fullName>
    </submittedName>
</protein>
<dbReference type="GO" id="GO:0016787">
    <property type="term" value="F:hydrolase activity"/>
    <property type="evidence" value="ECO:0007669"/>
    <property type="project" value="UniProtKB-KW"/>
</dbReference>
<keyword evidence="4" id="KW-1185">Reference proteome</keyword>
<feature type="transmembrane region" description="Helical" evidence="2">
    <location>
        <begin position="753"/>
        <end position="774"/>
    </location>
</feature>
<feature type="transmembrane region" description="Helical" evidence="2">
    <location>
        <begin position="723"/>
        <end position="741"/>
    </location>
</feature>
<sequence>MAKSPSKRFGILLTTSLFIILAMGLYYIYTQNVKENKVKRRAFKVLYRQASDLAEKEKDIRAQYIEPLIIELTGINNAIKEKKDRIDSIQDILIVPTPPLTYNPDLQELSEHLRSKNSEKLANEQLSIQINELNKLEKKKEELHAAFRTSLDAKSTEEDWYLLRGISYNVAHEDPSDSIFIRKEQLFGDVFGAELFKSYAVFRNDTIIYKTAADLSDLKLVQIQKKNEGGNSSNPGSDKSFLLPKTKDKAGYSLINPSENQLLIKIGGQDYQAFIIPVQSVGMTHLVGLMSNNKYLSMKRGFDRGLISAITIFIVLLLLGIPVVKLMVVTPGEAFTIKSMITLLLSGAGLFFMVFFFSLYVSNKTYIKNHIIGHGEHLEQLSGDIELAFNNEIDSMLLQLDVLADVVTDPTVVADLTIPAGSTLLSLGKGFNSLNIQLQRKIKKKAMAKMDSGTYINWLEAFTASLKDTMETVFVLENGKEYKQSPTGINISKRDYVQNTDRFNKNGKYFGFESIFSLNTAKPQVVISKKQPNSDYAICVTAEMHSLNNVVLPYGYSFCIIDKNGKEWFHQNPRNNLRENLFEETDHFPLLKAAVKSRRSNTLSCDYKMKRNLMRIAPLDSDMGLFLVTMCDVNDYYQIFHQSAYMILGSALLIFLFWLVVSFLYRWYNKMNNPSRYQAHSLLYFFPHKEFINKYTRLIILNSAFLILFVLATLMLYDLVYVNHWVRLIGLAGAGLFLWNVKEMQASDSNFTFAHLSITFLSQIALLFSIEYLLGGSFKSWSIVLAIGLLLLINLVLFYILKSKWLKQWNPKWSFKVYFAYIFSFAMAAIFVPLFTIYTVVFNQEITLHFMHQQRYVADKLIERQNRFEKENKQLVVDELNKRGKYYNHIHGLRTTDTRHNGSGKLRILSTENYVQLFGDVRSVLYFINNKIEDRGNLVKPNYISSADSLYVYSIANDKLKLRVKPGGYPYFSSDSALEMDAVSAWDLIKRFRGFVVGWILVIILYISFFPKIALYLFPQYKYRRDRLAGNKSIARPVKGAKRYLVAMPDEQLFESVLKTDRAKMFALHDRHQRGEFIKFDATGKDLYLFWQHGMFKKVEELKEFLLRMKQLLSKKLYRSISIVCFDNPVVSVAELQGWMEKINDNKPEIAALRHQLTNLLAGFSLTYIPLLDQLDESSASQHVFKGKLAWLNREVRKNAFLLSCYHDLKEKEDSFEDNKTDGVINDYNVYVTHLVFLSYYQKIWNSCSNNEKSVLYDISEDHVINMHKEGVVSELINKGLVCNGRYLSLFNLSFTHFVAHQQMEVKRINAILCASHASGWSQYSLPIKLLAVAILIFLFVTQQEFLSGLQSIIVSVGAIVTFGARFFNNPFKSEASPAK</sequence>
<feature type="transmembrane region" description="Helical" evidence="2">
    <location>
        <begin position="644"/>
        <end position="668"/>
    </location>
</feature>
<keyword evidence="3" id="KW-0808">Transferase</keyword>
<dbReference type="RefSeq" id="WP_142531678.1">
    <property type="nucleotide sequence ID" value="NZ_FXTB01000001.1"/>
</dbReference>